<feature type="region of interest" description="Disordered" evidence="1">
    <location>
        <begin position="80"/>
        <end position="107"/>
    </location>
</feature>
<comment type="caution">
    <text evidence="2">The sequence shown here is derived from an EMBL/GenBank/DDBJ whole genome shotgun (WGS) entry which is preliminary data.</text>
</comment>
<feature type="compositionally biased region" description="Polar residues" evidence="1">
    <location>
        <begin position="80"/>
        <end position="96"/>
    </location>
</feature>
<evidence type="ECO:0000313" key="2">
    <source>
        <dbReference type="EMBL" id="KAL1248005.1"/>
    </source>
</evidence>
<keyword evidence="3" id="KW-1185">Reference proteome</keyword>
<reference evidence="2 3" key="1">
    <citation type="submission" date="2023-09" db="EMBL/GenBank/DDBJ databases">
        <authorList>
            <person name="Wang M."/>
        </authorList>
    </citation>
    <scope>NUCLEOTIDE SEQUENCE [LARGE SCALE GENOMIC DNA]</scope>
    <source>
        <strain evidence="2">GT-2023</strain>
        <tissue evidence="2">Liver</tissue>
    </source>
</reference>
<dbReference type="EMBL" id="JAYMGO010000025">
    <property type="protein sequence ID" value="KAL1248005.1"/>
    <property type="molecule type" value="Genomic_DNA"/>
</dbReference>
<evidence type="ECO:0000313" key="3">
    <source>
        <dbReference type="Proteomes" id="UP001558613"/>
    </source>
</evidence>
<evidence type="ECO:0000256" key="1">
    <source>
        <dbReference type="SAM" id="MobiDB-lite"/>
    </source>
</evidence>
<sequence length="107" mass="12307">MNTKVRTAPVIVKNRRTEVEIDNEEEYEENVRESKAISRYGKSASGESWASERVTPPDAVAHFHRYGVMRQHSPPNVIHRQQQYHQKLTTEANPSPTELCDKRSCDA</sequence>
<dbReference type="Proteomes" id="UP001558613">
    <property type="component" value="Unassembled WGS sequence"/>
</dbReference>
<proteinExistence type="predicted"/>
<gene>
    <name evidence="2" type="ORF">QQF64_023381</name>
</gene>
<organism evidence="2 3">
    <name type="scientific">Cirrhinus molitorella</name>
    <name type="common">mud carp</name>
    <dbReference type="NCBI Taxonomy" id="172907"/>
    <lineage>
        <taxon>Eukaryota</taxon>
        <taxon>Metazoa</taxon>
        <taxon>Chordata</taxon>
        <taxon>Craniata</taxon>
        <taxon>Vertebrata</taxon>
        <taxon>Euteleostomi</taxon>
        <taxon>Actinopterygii</taxon>
        <taxon>Neopterygii</taxon>
        <taxon>Teleostei</taxon>
        <taxon>Ostariophysi</taxon>
        <taxon>Cypriniformes</taxon>
        <taxon>Cyprinidae</taxon>
        <taxon>Labeoninae</taxon>
        <taxon>Labeonini</taxon>
        <taxon>Cirrhinus</taxon>
    </lineage>
</organism>
<name>A0ABR3L6K5_9TELE</name>
<accession>A0ABR3L6K5</accession>
<protein>
    <submittedName>
        <fullName evidence="2">Uncharacterized protein</fullName>
    </submittedName>
</protein>